<name>A0A0P0LXT3_9GAMM</name>
<protein>
    <submittedName>
        <fullName evidence="1">Uncharacterized protein</fullName>
    </submittedName>
</protein>
<dbReference type="Gene3D" id="1.20.120.1490">
    <property type="match status" value="1"/>
</dbReference>
<proteinExistence type="predicted"/>
<dbReference type="GO" id="GO:0042597">
    <property type="term" value="C:periplasmic space"/>
    <property type="evidence" value="ECO:0007669"/>
    <property type="project" value="InterPro"/>
</dbReference>
<organism evidence="1">
    <name type="scientific">Colwellia sp. C1</name>
    <dbReference type="NCBI Taxonomy" id="1737566"/>
    <lineage>
        <taxon>Bacteria</taxon>
        <taxon>Pseudomonadati</taxon>
        <taxon>Pseudomonadota</taxon>
        <taxon>Gammaproteobacteria</taxon>
        <taxon>Alteromonadales</taxon>
        <taxon>Colwelliaceae</taxon>
        <taxon>Colwellia</taxon>
    </lineage>
</organism>
<evidence type="ECO:0000313" key="1">
    <source>
        <dbReference type="EMBL" id="ALK44363.1"/>
    </source>
</evidence>
<dbReference type="Pfam" id="PF07813">
    <property type="entry name" value="LTXXQ"/>
    <property type="match status" value="1"/>
</dbReference>
<dbReference type="EMBL" id="KT428295">
    <property type="protein sequence ID" value="ALK44363.1"/>
    <property type="molecule type" value="Genomic_DNA"/>
</dbReference>
<accession>A0A0P0LXT3</accession>
<sequence>MADQIPDPDVSQKAAIDKMHHKLHLDQSTFKVEEMQALKELNEMTIRDDVKLESVHSKINELMAVKIQIMRLRYEHLIEMRAILSDAQKVPYDKNVLKRSAVK</sequence>
<reference evidence="1" key="1">
    <citation type="submission" date="2015-08" db="EMBL/GenBank/DDBJ databases">
        <title>Partial sequence of psychrophilic Colwellia sp.</title>
        <authorList>
            <person name="Pankowski J.A."/>
            <person name="Leong J.S."/>
            <person name="Nano F.E."/>
        </authorList>
    </citation>
    <scope>NUCLEOTIDE SEQUENCE</scope>
    <source>
        <strain evidence="1">C1</strain>
    </source>
</reference>
<dbReference type="AlphaFoldDB" id="A0A0P0LXT3"/>
<dbReference type="InterPro" id="IPR012899">
    <property type="entry name" value="LTXXQ"/>
</dbReference>